<sequence>MEIVCFTQPWLLLRDTSRLFSHKTKRKKENTMHNFFLCSNYTYMHP</sequence>
<name>A0A0A9GAX0_ARUDO</name>
<accession>A0A0A9GAX0</accession>
<organism evidence="1">
    <name type="scientific">Arundo donax</name>
    <name type="common">Giant reed</name>
    <name type="synonym">Donax arundinaceus</name>
    <dbReference type="NCBI Taxonomy" id="35708"/>
    <lineage>
        <taxon>Eukaryota</taxon>
        <taxon>Viridiplantae</taxon>
        <taxon>Streptophyta</taxon>
        <taxon>Embryophyta</taxon>
        <taxon>Tracheophyta</taxon>
        <taxon>Spermatophyta</taxon>
        <taxon>Magnoliopsida</taxon>
        <taxon>Liliopsida</taxon>
        <taxon>Poales</taxon>
        <taxon>Poaceae</taxon>
        <taxon>PACMAD clade</taxon>
        <taxon>Arundinoideae</taxon>
        <taxon>Arundineae</taxon>
        <taxon>Arundo</taxon>
    </lineage>
</organism>
<dbReference type="AlphaFoldDB" id="A0A0A9GAX0"/>
<evidence type="ECO:0000313" key="1">
    <source>
        <dbReference type="EMBL" id="JAE19686.1"/>
    </source>
</evidence>
<dbReference type="EMBL" id="GBRH01178210">
    <property type="protein sequence ID" value="JAE19686.1"/>
    <property type="molecule type" value="Transcribed_RNA"/>
</dbReference>
<reference evidence="1" key="1">
    <citation type="submission" date="2014-09" db="EMBL/GenBank/DDBJ databases">
        <authorList>
            <person name="Magalhaes I.L.F."/>
            <person name="Oliveira U."/>
            <person name="Santos F.R."/>
            <person name="Vidigal T.H.D.A."/>
            <person name="Brescovit A.D."/>
            <person name="Santos A.J."/>
        </authorList>
    </citation>
    <scope>NUCLEOTIDE SEQUENCE</scope>
    <source>
        <tissue evidence="1">Shoot tissue taken approximately 20 cm above the soil surface</tissue>
    </source>
</reference>
<proteinExistence type="predicted"/>
<reference evidence="1" key="2">
    <citation type="journal article" date="2015" name="Data Brief">
        <title>Shoot transcriptome of the giant reed, Arundo donax.</title>
        <authorList>
            <person name="Barrero R.A."/>
            <person name="Guerrero F.D."/>
            <person name="Moolhuijzen P."/>
            <person name="Goolsby J.A."/>
            <person name="Tidwell J."/>
            <person name="Bellgard S.E."/>
            <person name="Bellgard M.I."/>
        </authorList>
    </citation>
    <scope>NUCLEOTIDE SEQUENCE</scope>
    <source>
        <tissue evidence="1">Shoot tissue taken approximately 20 cm above the soil surface</tissue>
    </source>
</reference>
<protein>
    <submittedName>
        <fullName evidence="1">Uncharacterized protein</fullName>
    </submittedName>
</protein>